<keyword evidence="2" id="KW-0812">Transmembrane</keyword>
<evidence type="ECO:0000256" key="2">
    <source>
        <dbReference type="SAM" id="Phobius"/>
    </source>
</evidence>
<keyword evidence="2" id="KW-0472">Membrane</keyword>
<accession>A0A9W8K443</accession>
<dbReference type="Gene3D" id="2.60.120.260">
    <property type="entry name" value="Galactose-binding domain-like"/>
    <property type="match status" value="1"/>
</dbReference>
<organism evidence="3 4">
    <name type="scientific">Agrocybe chaxingu</name>
    <dbReference type="NCBI Taxonomy" id="84603"/>
    <lineage>
        <taxon>Eukaryota</taxon>
        <taxon>Fungi</taxon>
        <taxon>Dikarya</taxon>
        <taxon>Basidiomycota</taxon>
        <taxon>Agaricomycotina</taxon>
        <taxon>Agaricomycetes</taxon>
        <taxon>Agaricomycetidae</taxon>
        <taxon>Agaricales</taxon>
        <taxon>Agaricineae</taxon>
        <taxon>Strophariaceae</taxon>
        <taxon>Agrocybe</taxon>
    </lineage>
</organism>
<reference evidence="3" key="1">
    <citation type="submission" date="2022-07" db="EMBL/GenBank/DDBJ databases">
        <title>Genome Sequence of Agrocybe chaxingu.</title>
        <authorList>
            <person name="Buettner E."/>
        </authorList>
    </citation>
    <scope>NUCLEOTIDE SEQUENCE</scope>
    <source>
        <strain evidence="3">MP-N11</strain>
    </source>
</reference>
<dbReference type="EMBL" id="JANKHO010000302">
    <property type="protein sequence ID" value="KAJ3511827.1"/>
    <property type="molecule type" value="Genomic_DNA"/>
</dbReference>
<feature type="region of interest" description="Disordered" evidence="1">
    <location>
        <begin position="1"/>
        <end position="23"/>
    </location>
</feature>
<feature type="transmembrane region" description="Helical" evidence="2">
    <location>
        <begin position="126"/>
        <end position="154"/>
    </location>
</feature>
<dbReference type="Proteomes" id="UP001148786">
    <property type="component" value="Unassembled WGS sequence"/>
</dbReference>
<dbReference type="AlphaFoldDB" id="A0A9W8K443"/>
<protein>
    <submittedName>
        <fullName evidence="3">Uncharacterized protein</fullName>
    </submittedName>
</protein>
<proteinExistence type="predicted"/>
<evidence type="ECO:0000256" key="1">
    <source>
        <dbReference type="SAM" id="MobiDB-lite"/>
    </source>
</evidence>
<comment type="caution">
    <text evidence="3">The sequence shown here is derived from an EMBL/GenBank/DDBJ whole genome shotgun (WGS) entry which is preliminary data.</text>
</comment>
<feature type="region of interest" description="Disordered" evidence="1">
    <location>
        <begin position="195"/>
        <end position="214"/>
    </location>
</feature>
<keyword evidence="4" id="KW-1185">Reference proteome</keyword>
<dbReference type="OrthoDB" id="3265734at2759"/>
<evidence type="ECO:0000313" key="4">
    <source>
        <dbReference type="Proteomes" id="UP001148786"/>
    </source>
</evidence>
<name>A0A9W8K443_9AGAR</name>
<keyword evidence="2" id="KW-1133">Transmembrane helix</keyword>
<sequence length="226" mass="24367">MIGTPAPMADSGNTWAPPPRPPGSATATFSFDGTSVLVYGTVTVNASLYPTSSYTIDGSEPVFCTPQRPEDRSREMYWTPFFRSPELLAGRHTLVIRNEVDGGLYWLGYLTYTPGPPTVGMVTRTIAGAIFGALANTSLIFIGFIVGLIVAAFIKRKSRRLKKRNPALVSPTSDTALEEQAALYASWESYSLDPPSVNSPAARGRVTPTEITPPAYRPASTLDSMV</sequence>
<gene>
    <name evidence="3" type="ORF">NLJ89_g3871</name>
</gene>
<evidence type="ECO:0000313" key="3">
    <source>
        <dbReference type="EMBL" id="KAJ3511827.1"/>
    </source>
</evidence>